<dbReference type="InterPro" id="IPR000994">
    <property type="entry name" value="Pept_M24"/>
</dbReference>
<evidence type="ECO:0000256" key="3">
    <source>
        <dbReference type="ARBA" id="ARBA00022670"/>
    </source>
</evidence>
<dbReference type="PANTHER" id="PTHR43330:SF27">
    <property type="entry name" value="METHIONINE AMINOPEPTIDASE"/>
    <property type="match status" value="1"/>
</dbReference>
<feature type="binding site" evidence="6">
    <location>
        <position position="181"/>
    </location>
    <ligand>
        <name>substrate</name>
    </ligand>
</feature>
<sequence length="255" mass="26376">MVDLKSAAQIAKMRESGRVVATALQACKDAAKVGVSLRELDEVARRVLKDAGATSSFLDYHPRWAPTPFPGVICASVNDVVVHGIPGEYELRDGDLLGIDFGAELAGYHGDSAISFVVGAAAQADLELIAKAEEALAAGIARAKPGGRLGDISHAIGTIGRAAGYGLPAGFGGHGIGRAMHEDPSVPNEGRAGRGLKLKPGLVIAIEPMFMAGGRDHFRMADDGWSMVTGDGSRAAHVEHTVAITADGPQILTLP</sequence>
<accession>A0ABV7Y7R3</accession>
<comment type="similarity">
    <text evidence="6">Belongs to the peptidase M24A family. Methionine aminopeptidase type 1 subfamily.</text>
</comment>
<dbReference type="PANTHER" id="PTHR43330">
    <property type="entry name" value="METHIONINE AMINOPEPTIDASE"/>
    <property type="match status" value="1"/>
</dbReference>
<keyword evidence="10" id="KW-1185">Reference proteome</keyword>
<dbReference type="RefSeq" id="WP_205117088.1">
    <property type="nucleotide sequence ID" value="NZ_JAFBCM010000001.1"/>
</dbReference>
<evidence type="ECO:0000313" key="10">
    <source>
        <dbReference type="Proteomes" id="UP001595699"/>
    </source>
</evidence>
<feature type="binding site" evidence="6">
    <location>
        <position position="239"/>
    </location>
    <ligand>
        <name>a divalent metal cation</name>
        <dbReference type="ChEBI" id="CHEBI:60240"/>
        <label>2</label>
        <note>catalytic</note>
    </ligand>
</feature>
<dbReference type="GO" id="GO:0004239">
    <property type="term" value="F:initiator methionyl aminopeptidase activity"/>
    <property type="evidence" value="ECO:0007669"/>
    <property type="project" value="UniProtKB-EC"/>
</dbReference>
<feature type="domain" description="Peptidase M24" evidence="8">
    <location>
        <begin position="12"/>
        <end position="246"/>
    </location>
</feature>
<dbReference type="HAMAP" id="MF_01974">
    <property type="entry name" value="MetAP_1"/>
    <property type="match status" value="1"/>
</dbReference>
<proteinExistence type="inferred from homology"/>
<dbReference type="CDD" id="cd01086">
    <property type="entry name" value="MetAP1"/>
    <property type="match status" value="1"/>
</dbReference>
<evidence type="ECO:0000313" key="9">
    <source>
        <dbReference type="EMBL" id="MFC3760849.1"/>
    </source>
</evidence>
<reference evidence="10" key="1">
    <citation type="journal article" date="2019" name="Int. J. Syst. Evol. Microbiol.">
        <title>The Global Catalogue of Microorganisms (GCM) 10K type strain sequencing project: providing services to taxonomists for standard genome sequencing and annotation.</title>
        <authorList>
            <consortium name="The Broad Institute Genomics Platform"/>
            <consortium name="The Broad Institute Genome Sequencing Center for Infectious Disease"/>
            <person name="Wu L."/>
            <person name="Ma J."/>
        </authorList>
    </citation>
    <scope>NUCLEOTIDE SEQUENCE [LARGE SCALE GENOMIC DNA]</scope>
    <source>
        <strain evidence="10">CGMCC 4.7241</strain>
    </source>
</reference>
<feature type="binding site" evidence="6">
    <location>
        <position position="111"/>
    </location>
    <ligand>
        <name>a divalent metal cation</name>
        <dbReference type="ChEBI" id="CHEBI:60240"/>
        <label>2</label>
        <note>catalytic</note>
    </ligand>
</feature>
<dbReference type="EMBL" id="JBHRZH010000006">
    <property type="protein sequence ID" value="MFC3760849.1"/>
    <property type="molecule type" value="Genomic_DNA"/>
</dbReference>
<evidence type="ECO:0000256" key="7">
    <source>
        <dbReference type="RuleBase" id="RU003653"/>
    </source>
</evidence>
<comment type="cofactor">
    <cofactor evidence="6">
        <name>Co(2+)</name>
        <dbReference type="ChEBI" id="CHEBI:48828"/>
    </cofactor>
    <cofactor evidence="6">
        <name>Zn(2+)</name>
        <dbReference type="ChEBI" id="CHEBI:29105"/>
    </cofactor>
    <cofactor evidence="6">
        <name>Mn(2+)</name>
        <dbReference type="ChEBI" id="CHEBI:29035"/>
    </cofactor>
    <cofactor evidence="6">
        <name>Fe(2+)</name>
        <dbReference type="ChEBI" id="CHEBI:29033"/>
    </cofactor>
    <text evidence="6">Binds 2 divalent metal cations per subunit. Has a high-affinity and a low affinity metal-binding site. The true nature of the physiological cofactor is under debate. The enzyme is active with cobalt, zinc, manganese or divalent iron ions. Most likely, methionine aminopeptidases function as mononuclear Fe(2+)-metalloproteases under physiological conditions, and the catalytically relevant metal-binding site has been assigned to the histidine-containing high-affinity site.</text>
</comment>
<evidence type="ECO:0000256" key="1">
    <source>
        <dbReference type="ARBA" id="ARBA00002521"/>
    </source>
</evidence>
<feature type="binding site" evidence="6">
    <location>
        <position position="100"/>
    </location>
    <ligand>
        <name>a divalent metal cation</name>
        <dbReference type="ChEBI" id="CHEBI:60240"/>
        <label>1</label>
    </ligand>
</feature>
<evidence type="ECO:0000256" key="6">
    <source>
        <dbReference type="HAMAP-Rule" id="MF_01974"/>
    </source>
</evidence>
<keyword evidence="5 6" id="KW-0378">Hydrolase</keyword>
<comment type="caution">
    <text evidence="9">The sequence shown here is derived from an EMBL/GenBank/DDBJ whole genome shotgun (WGS) entry which is preliminary data.</text>
</comment>
<dbReference type="Gene3D" id="3.90.230.10">
    <property type="entry name" value="Creatinase/methionine aminopeptidase superfamily"/>
    <property type="match status" value="1"/>
</dbReference>
<dbReference type="PRINTS" id="PR00599">
    <property type="entry name" value="MAPEPTIDASE"/>
</dbReference>
<comment type="function">
    <text evidence="1 6">Removes the N-terminal methionine from nascent proteins. The N-terminal methionine is often cleaved when the second residue in the primary sequence is small and uncharged (Met-Ala-, Cys, Gly, Pro, Ser, Thr, or Val). Requires deformylation of the N(alpha)-formylated initiator methionine before it can be hydrolyzed.</text>
</comment>
<feature type="binding site" evidence="6">
    <location>
        <position position="207"/>
    </location>
    <ligand>
        <name>a divalent metal cation</name>
        <dbReference type="ChEBI" id="CHEBI:60240"/>
        <label>2</label>
        <note>catalytic</note>
    </ligand>
</feature>
<dbReference type="SUPFAM" id="SSF55920">
    <property type="entry name" value="Creatinase/aminopeptidase"/>
    <property type="match status" value="1"/>
</dbReference>
<dbReference type="Proteomes" id="UP001595699">
    <property type="component" value="Unassembled WGS sequence"/>
</dbReference>
<dbReference type="EC" id="3.4.11.18" evidence="6 7"/>
<comment type="catalytic activity">
    <reaction evidence="6 7">
        <text>Release of N-terminal amino acids, preferentially methionine, from peptides and arylamides.</text>
        <dbReference type="EC" id="3.4.11.18"/>
    </reaction>
</comment>
<evidence type="ECO:0000256" key="5">
    <source>
        <dbReference type="ARBA" id="ARBA00022801"/>
    </source>
</evidence>
<organism evidence="9 10">
    <name type="scientific">Tenggerimyces flavus</name>
    <dbReference type="NCBI Taxonomy" id="1708749"/>
    <lineage>
        <taxon>Bacteria</taxon>
        <taxon>Bacillati</taxon>
        <taxon>Actinomycetota</taxon>
        <taxon>Actinomycetes</taxon>
        <taxon>Propionibacteriales</taxon>
        <taxon>Nocardioidaceae</taxon>
        <taxon>Tenggerimyces</taxon>
    </lineage>
</organism>
<dbReference type="NCBIfam" id="TIGR00500">
    <property type="entry name" value="met_pdase_I"/>
    <property type="match status" value="1"/>
</dbReference>
<gene>
    <name evidence="6 9" type="primary">map</name>
    <name evidence="9" type="ORF">ACFOUW_08360</name>
</gene>
<evidence type="ECO:0000259" key="8">
    <source>
        <dbReference type="Pfam" id="PF00557"/>
    </source>
</evidence>
<feature type="binding site" evidence="6">
    <location>
        <position position="239"/>
    </location>
    <ligand>
        <name>a divalent metal cation</name>
        <dbReference type="ChEBI" id="CHEBI:60240"/>
        <label>1</label>
    </ligand>
</feature>
<feature type="binding site" evidence="6">
    <location>
        <position position="83"/>
    </location>
    <ligand>
        <name>substrate</name>
    </ligand>
</feature>
<keyword evidence="4 6" id="KW-0479">Metal-binding</keyword>
<comment type="subunit">
    <text evidence="6">Monomer.</text>
</comment>
<protein>
    <recommendedName>
        <fullName evidence="6 7">Methionine aminopeptidase</fullName>
        <shortName evidence="6">MAP</shortName>
        <shortName evidence="6">MetAP</shortName>
        <ecNumber evidence="6 7">3.4.11.18</ecNumber>
    </recommendedName>
    <alternativeName>
        <fullName evidence="6">Peptidase M</fullName>
    </alternativeName>
</protein>
<keyword evidence="2 6" id="KW-0031">Aminopeptidase</keyword>
<feature type="binding site" evidence="6">
    <location>
        <position position="111"/>
    </location>
    <ligand>
        <name>a divalent metal cation</name>
        <dbReference type="ChEBI" id="CHEBI:60240"/>
        <label>1</label>
    </ligand>
</feature>
<evidence type="ECO:0000256" key="2">
    <source>
        <dbReference type="ARBA" id="ARBA00022438"/>
    </source>
</evidence>
<dbReference type="InterPro" id="IPR002467">
    <property type="entry name" value="Pept_M24A_MAP1"/>
</dbReference>
<name>A0ABV7Y7R3_9ACTN</name>
<keyword evidence="3 6" id="KW-0645">Protease</keyword>
<evidence type="ECO:0000256" key="4">
    <source>
        <dbReference type="ARBA" id="ARBA00022723"/>
    </source>
</evidence>
<feature type="binding site" evidence="6">
    <location>
        <position position="174"/>
    </location>
    <ligand>
        <name>a divalent metal cation</name>
        <dbReference type="ChEBI" id="CHEBI:60240"/>
        <label>2</label>
        <note>catalytic</note>
    </ligand>
</feature>
<dbReference type="InterPro" id="IPR036005">
    <property type="entry name" value="Creatinase/aminopeptidase-like"/>
</dbReference>
<dbReference type="Pfam" id="PF00557">
    <property type="entry name" value="Peptidase_M24"/>
    <property type="match status" value="1"/>
</dbReference>
<dbReference type="InterPro" id="IPR001714">
    <property type="entry name" value="Pept_M24_MAP"/>
</dbReference>